<keyword evidence="4" id="KW-1185">Reference proteome</keyword>
<feature type="compositionally biased region" description="Low complexity" evidence="1">
    <location>
        <begin position="10"/>
        <end position="39"/>
    </location>
</feature>
<dbReference type="EMBL" id="JAATEJ010000003">
    <property type="protein sequence ID" value="NJP43100.1"/>
    <property type="molecule type" value="Genomic_DNA"/>
</dbReference>
<organism evidence="3 4">
    <name type="scientific">Actinacidiphila epipremni</name>
    <dbReference type="NCBI Taxonomy" id="2053013"/>
    <lineage>
        <taxon>Bacteria</taxon>
        <taxon>Bacillati</taxon>
        <taxon>Actinomycetota</taxon>
        <taxon>Actinomycetes</taxon>
        <taxon>Kitasatosporales</taxon>
        <taxon>Streptomycetaceae</taxon>
        <taxon>Actinacidiphila</taxon>
    </lineage>
</organism>
<protein>
    <submittedName>
        <fullName evidence="3">DUF4157 domain-containing protein</fullName>
    </submittedName>
</protein>
<dbReference type="Proteomes" id="UP000734511">
    <property type="component" value="Unassembled WGS sequence"/>
</dbReference>
<evidence type="ECO:0000256" key="1">
    <source>
        <dbReference type="SAM" id="MobiDB-lite"/>
    </source>
</evidence>
<sequence length="529" mass="56567">MHARDHASDPAQATDRAARRATAAPARPAARPAGVAPPARDLRALQRSAGNAAVSRMVSRRPAGPGVQRAAVQDVLRSPGVPLGAGLRTEMESRLGADFGDVRVHTDSAAQRSAADLGARAYTSGHHIVAGAGGLDRHTLAHELTHVVQQRSGPVAGTDRGDGLRVSDPGDRFERAAEANARRVLAGPAPVQRDEHAAGGEGRQYAEDAPVQRSVEWYLQQGDTLNAFGTALGNLVESAAADILARPELVNVPNNGYVTRWHKVFAAFIDSERTQTAFLYTAFGYAVEALTTARLDEVRSHLPAGWTISTQVTHGHTRPDLVVFDDHHQEQAWFDITARDSRGHIRDKMGAGWGTRPYVAEVVYPSLRPADLMPSNVTAEQRAEFAAAAAEELRKEAEIVDQLQEWALIVHGAMVDDDEVGADRAKQRRYFEEEMYLQIGAAATAAMRAGGSKLSPATAKSILTYLHGKGRRTEQGGPWMSAFGYTRDQATGRDPVTFGRIVNELAVRDAAGDAGGAAGASAMDVDEAA</sequence>
<dbReference type="InterPro" id="IPR025295">
    <property type="entry name" value="eCIS_core_dom"/>
</dbReference>
<reference evidence="3 4" key="1">
    <citation type="submission" date="2020-03" db="EMBL/GenBank/DDBJ databases">
        <title>WGS of actinomycetes isolated from Thailand.</title>
        <authorList>
            <person name="Thawai C."/>
        </authorList>
    </citation>
    <scope>NUCLEOTIDE SEQUENCE [LARGE SCALE GENOMIC DNA]</scope>
    <source>
        <strain evidence="3 4">PRB2-1</strain>
    </source>
</reference>
<evidence type="ECO:0000313" key="3">
    <source>
        <dbReference type="EMBL" id="NJP43100.1"/>
    </source>
</evidence>
<feature type="region of interest" description="Disordered" evidence="1">
    <location>
        <begin position="1"/>
        <end position="69"/>
    </location>
</feature>
<gene>
    <name evidence="3" type="ORF">HCN08_06715</name>
</gene>
<feature type="domain" description="eCIS core" evidence="2">
    <location>
        <begin position="82"/>
        <end position="153"/>
    </location>
</feature>
<dbReference type="RefSeq" id="WP_167981933.1">
    <property type="nucleotide sequence ID" value="NZ_JAATEJ010000003.1"/>
</dbReference>
<evidence type="ECO:0000259" key="2">
    <source>
        <dbReference type="Pfam" id="PF13699"/>
    </source>
</evidence>
<accession>A0ABX0ZH09</accession>
<proteinExistence type="predicted"/>
<name>A0ABX0ZH09_9ACTN</name>
<feature type="region of interest" description="Disordered" evidence="1">
    <location>
        <begin position="187"/>
        <end position="207"/>
    </location>
</feature>
<evidence type="ECO:0000313" key="4">
    <source>
        <dbReference type="Proteomes" id="UP000734511"/>
    </source>
</evidence>
<comment type="caution">
    <text evidence="3">The sequence shown here is derived from an EMBL/GenBank/DDBJ whole genome shotgun (WGS) entry which is preliminary data.</text>
</comment>
<dbReference type="Pfam" id="PF13699">
    <property type="entry name" value="eCIS_core"/>
    <property type="match status" value="1"/>
</dbReference>